<gene>
    <name evidence="1" type="ORF">CLLU_37000</name>
</gene>
<proteinExistence type="predicted"/>
<organism evidence="1 2">
    <name type="scientific">Clostridium luticellarii</name>
    <dbReference type="NCBI Taxonomy" id="1691940"/>
    <lineage>
        <taxon>Bacteria</taxon>
        <taxon>Bacillati</taxon>
        <taxon>Bacillota</taxon>
        <taxon>Clostridia</taxon>
        <taxon>Eubacteriales</taxon>
        <taxon>Clostridiaceae</taxon>
        <taxon>Clostridium</taxon>
    </lineage>
</organism>
<evidence type="ECO:0000313" key="1">
    <source>
        <dbReference type="EMBL" id="PRR77398.1"/>
    </source>
</evidence>
<protein>
    <submittedName>
        <fullName evidence="1">Uncharacterized protein</fullName>
    </submittedName>
</protein>
<dbReference type="OrthoDB" id="1900518at2"/>
<sequence length="144" mass="16848">MKNSIAIDFDEFVNTFNEKGKETAIILAREKYNLSFQQLKRRMFNSTDYCFDRSLRLYKHRANNNMDTAEFMSIDELENKKTTIKGVEPLPGPNLNLSFDDLVKDLIKDRLLILNKYVTIDNESKQLIINTKKLKYDGFGLNII</sequence>
<keyword evidence="2" id="KW-1185">Reference proteome</keyword>
<dbReference type="EMBL" id="PVXP01000159">
    <property type="protein sequence ID" value="PRR77398.1"/>
    <property type="molecule type" value="Genomic_DNA"/>
</dbReference>
<dbReference type="Proteomes" id="UP000237798">
    <property type="component" value="Unassembled WGS sequence"/>
</dbReference>
<name>A0A2T0B187_9CLOT</name>
<comment type="caution">
    <text evidence="1">The sequence shown here is derived from an EMBL/GenBank/DDBJ whole genome shotgun (WGS) entry which is preliminary data.</text>
</comment>
<reference evidence="1 2" key="1">
    <citation type="submission" date="2018-03" db="EMBL/GenBank/DDBJ databases">
        <title>Genome sequence of Clostridium luticellarii DSM 29923.</title>
        <authorList>
            <person name="Poehlein A."/>
            <person name="Daniel R."/>
        </authorList>
    </citation>
    <scope>NUCLEOTIDE SEQUENCE [LARGE SCALE GENOMIC DNA]</scope>
    <source>
        <strain evidence="1 2">DSM 29923</strain>
    </source>
</reference>
<accession>A0A2T0B187</accession>
<dbReference type="RefSeq" id="WP_106011220.1">
    <property type="nucleotide sequence ID" value="NZ_PVXP01000159.1"/>
</dbReference>
<dbReference type="AlphaFoldDB" id="A0A2T0B187"/>
<evidence type="ECO:0000313" key="2">
    <source>
        <dbReference type="Proteomes" id="UP000237798"/>
    </source>
</evidence>